<organism evidence="10 11">
    <name type="scientific">Pseudobowmanella zhangzhouensis</name>
    <dbReference type="NCBI Taxonomy" id="1537679"/>
    <lineage>
        <taxon>Bacteria</taxon>
        <taxon>Pseudomonadati</taxon>
        <taxon>Pseudomonadota</taxon>
        <taxon>Gammaproteobacteria</taxon>
        <taxon>Alteromonadales</taxon>
        <taxon>Alteromonadaceae</taxon>
    </lineage>
</organism>
<feature type="coiled-coil region" evidence="6">
    <location>
        <begin position="102"/>
        <end position="164"/>
    </location>
</feature>
<sequence length="202" mass="22931">MLLRTFCFITAMLALPLMAQETDAASTSEGEQAYVSDELFAFMHAGPSRNYRILGSIVAGTPITLIRYSDDREFVEVIDDRQRTGWIEAINVMRDTSLRVKLPQIQQQLSEAQAALQDARQNAESLQQQIADLESRLNGKNRQFEQLQAQVEQAEQQLSSKDQSELHEWFMRGGMIALAGIIIGVIIPYLPKKKRNRDGWMD</sequence>
<evidence type="ECO:0000256" key="1">
    <source>
        <dbReference type="ARBA" id="ARBA00004167"/>
    </source>
</evidence>
<feature type="domain" description="SH3b" evidence="9">
    <location>
        <begin position="30"/>
        <end position="96"/>
    </location>
</feature>
<comment type="caution">
    <text evidence="10">The sequence shown here is derived from an EMBL/GenBank/DDBJ whole genome shotgun (WGS) entry which is preliminary data.</text>
</comment>
<dbReference type="SMART" id="SM00287">
    <property type="entry name" value="SH3b"/>
    <property type="match status" value="1"/>
</dbReference>
<evidence type="ECO:0000256" key="7">
    <source>
        <dbReference type="SAM" id="Phobius"/>
    </source>
</evidence>
<gene>
    <name evidence="10" type="ORF">ACFP85_12080</name>
</gene>
<feature type="chain" id="PRO_5046400100" evidence="8">
    <location>
        <begin position="20"/>
        <end position="202"/>
    </location>
</feature>
<dbReference type="Proteomes" id="UP001596364">
    <property type="component" value="Unassembled WGS sequence"/>
</dbReference>
<evidence type="ECO:0000313" key="11">
    <source>
        <dbReference type="Proteomes" id="UP001596364"/>
    </source>
</evidence>
<dbReference type="InterPro" id="IPR016476">
    <property type="entry name" value="SH3_dom_pro"/>
</dbReference>
<proteinExistence type="predicted"/>
<dbReference type="Gene3D" id="1.20.5.340">
    <property type="match status" value="1"/>
</dbReference>
<comment type="subcellular location">
    <subcellularLocation>
        <location evidence="1">Membrane</location>
        <topology evidence="1">Single-pass membrane protein</topology>
    </subcellularLocation>
</comment>
<evidence type="ECO:0000256" key="4">
    <source>
        <dbReference type="ARBA" id="ARBA00022989"/>
    </source>
</evidence>
<accession>A0ABW1XNI6</accession>
<evidence type="ECO:0000256" key="3">
    <source>
        <dbReference type="ARBA" id="ARBA00022729"/>
    </source>
</evidence>
<keyword evidence="3 8" id="KW-0732">Signal</keyword>
<dbReference type="InterPro" id="IPR003646">
    <property type="entry name" value="SH3-like_bac-type"/>
</dbReference>
<dbReference type="NCBIfam" id="TIGR04211">
    <property type="entry name" value="SH3_and_anchor"/>
    <property type="match status" value="1"/>
</dbReference>
<evidence type="ECO:0000259" key="9">
    <source>
        <dbReference type="PROSITE" id="PS51781"/>
    </source>
</evidence>
<evidence type="ECO:0000256" key="5">
    <source>
        <dbReference type="ARBA" id="ARBA00023136"/>
    </source>
</evidence>
<evidence type="ECO:0000313" key="10">
    <source>
        <dbReference type="EMBL" id="MFC6440883.1"/>
    </source>
</evidence>
<dbReference type="SUPFAM" id="SSF57997">
    <property type="entry name" value="Tropomyosin"/>
    <property type="match status" value="1"/>
</dbReference>
<keyword evidence="11" id="KW-1185">Reference proteome</keyword>
<keyword evidence="4 7" id="KW-1133">Transmembrane helix</keyword>
<dbReference type="PIRSF" id="PIRSF006158">
    <property type="entry name" value="UCP006158_SH3"/>
    <property type="match status" value="1"/>
</dbReference>
<dbReference type="PROSITE" id="PS51781">
    <property type="entry name" value="SH3B"/>
    <property type="match status" value="1"/>
</dbReference>
<reference evidence="11" key="1">
    <citation type="journal article" date="2019" name="Int. J. Syst. Evol. Microbiol.">
        <title>The Global Catalogue of Microorganisms (GCM) 10K type strain sequencing project: providing services to taxonomists for standard genome sequencing and annotation.</title>
        <authorList>
            <consortium name="The Broad Institute Genomics Platform"/>
            <consortium name="The Broad Institute Genome Sequencing Center for Infectious Disease"/>
            <person name="Wu L."/>
            <person name="Ma J."/>
        </authorList>
    </citation>
    <scope>NUCLEOTIDE SEQUENCE [LARGE SCALE GENOMIC DNA]</scope>
    <source>
        <strain evidence="11">CGMCC 1.16031</strain>
    </source>
</reference>
<feature type="signal peptide" evidence="8">
    <location>
        <begin position="1"/>
        <end position="19"/>
    </location>
</feature>
<evidence type="ECO:0000256" key="6">
    <source>
        <dbReference type="SAM" id="Coils"/>
    </source>
</evidence>
<evidence type="ECO:0000256" key="8">
    <source>
        <dbReference type="SAM" id="SignalP"/>
    </source>
</evidence>
<evidence type="ECO:0000256" key="2">
    <source>
        <dbReference type="ARBA" id="ARBA00022692"/>
    </source>
</evidence>
<keyword evidence="6" id="KW-0175">Coiled coil</keyword>
<keyword evidence="5 7" id="KW-0472">Membrane</keyword>
<dbReference type="RefSeq" id="WP_131258833.1">
    <property type="nucleotide sequence ID" value="NZ_JBHSUS010000001.1"/>
</dbReference>
<protein>
    <submittedName>
        <fullName evidence="10">TIGR04211 family SH3 domain-containing protein</fullName>
    </submittedName>
</protein>
<dbReference type="EMBL" id="JBHSUS010000001">
    <property type="protein sequence ID" value="MFC6440883.1"/>
    <property type="molecule type" value="Genomic_DNA"/>
</dbReference>
<keyword evidence="2 7" id="KW-0812">Transmembrane</keyword>
<name>A0ABW1XNI6_9ALTE</name>
<feature type="transmembrane region" description="Helical" evidence="7">
    <location>
        <begin position="169"/>
        <end position="190"/>
    </location>
</feature>